<dbReference type="AlphaFoldDB" id="A0A068NPM1"/>
<evidence type="ECO:0000313" key="2">
    <source>
        <dbReference type="Proteomes" id="UP000027982"/>
    </source>
</evidence>
<gene>
    <name evidence="1" type="ORF">OP10G_1959</name>
</gene>
<dbReference type="EMBL" id="CP007139">
    <property type="protein sequence ID" value="AIE85327.1"/>
    <property type="molecule type" value="Genomic_DNA"/>
</dbReference>
<organism evidence="1 2">
    <name type="scientific">Fimbriimonas ginsengisoli Gsoil 348</name>
    <dbReference type="NCBI Taxonomy" id="661478"/>
    <lineage>
        <taxon>Bacteria</taxon>
        <taxon>Bacillati</taxon>
        <taxon>Armatimonadota</taxon>
        <taxon>Fimbriimonadia</taxon>
        <taxon>Fimbriimonadales</taxon>
        <taxon>Fimbriimonadaceae</taxon>
        <taxon>Fimbriimonas</taxon>
    </lineage>
</organism>
<reference evidence="1 2" key="1">
    <citation type="journal article" date="2014" name="PLoS ONE">
        <title>The first complete genome sequence of the class fimbriimonadia in the phylum armatimonadetes.</title>
        <authorList>
            <person name="Hu Z.Y."/>
            <person name="Wang Y.Z."/>
            <person name="Im W.T."/>
            <person name="Wang S.Y."/>
            <person name="Zhao G.P."/>
            <person name="Zheng H.J."/>
            <person name="Quan Z.X."/>
        </authorList>
    </citation>
    <scope>NUCLEOTIDE SEQUENCE [LARGE SCALE GENOMIC DNA]</scope>
    <source>
        <strain evidence="1">Gsoil 348</strain>
    </source>
</reference>
<name>A0A068NPM1_FIMGI</name>
<protein>
    <submittedName>
        <fullName evidence="1">Uncharacterized protein</fullName>
    </submittedName>
</protein>
<sequence>MILETDLLVPNAVVTRAVPVERHHGQTLVFFCDGHHTSPNRANFKMLHLDPRITNAKPIKKVPQ</sequence>
<dbReference type="KEGG" id="fgi:OP10G_1959"/>
<accession>A0A068NPM1</accession>
<dbReference type="HOGENOM" id="CLU_2861172_0_0_0"/>
<keyword evidence="2" id="KW-1185">Reference proteome</keyword>
<proteinExistence type="predicted"/>
<evidence type="ECO:0000313" key="1">
    <source>
        <dbReference type="EMBL" id="AIE85327.1"/>
    </source>
</evidence>
<dbReference type="Proteomes" id="UP000027982">
    <property type="component" value="Chromosome"/>
</dbReference>